<feature type="region of interest" description="Disordered" evidence="5">
    <location>
        <begin position="80"/>
        <end position="101"/>
    </location>
</feature>
<dbReference type="EMBL" id="SSTE01018569">
    <property type="protein sequence ID" value="KAA0038859.1"/>
    <property type="molecule type" value="Genomic_DNA"/>
</dbReference>
<evidence type="ECO:0000259" key="6">
    <source>
        <dbReference type="Pfam" id="PF13243"/>
    </source>
</evidence>
<dbReference type="PANTHER" id="PTHR11764">
    <property type="entry name" value="TERPENE CYCLASE/MUTASE FAMILY MEMBER"/>
    <property type="match status" value="1"/>
</dbReference>
<sequence length="868" mass="99919">METERRRDLVAETKAEERKKAGEVRRRRAKRNREDTRTDRRGGCSLSETETTTPAAMQRRGRKGWRKKRRWMVRVAVARRRGEEETEEKEKFRGGGSGATLGSNNFVGRQTWVFKANEGTHEEQAQVEEARLNYYHNRFNVPCSSDFLWQFQFLREKNFKQTIPKVRVNEGRDGDEKIRIRKETATNAVRRATKLFAALQSEHGHWPAENSGPLFYFPPLVFALYITGHLGIIFTEEYRKEILRYTYCHQNQDGGWGLNIVGESCMLCTVLNYIQLRLLGEEADNEACDRGRKWILDHGGALYIPSWGKIWLSILGVYEWEGTNPMPPELWMFGKILPLNLGGFLCYTRVTFLPMSYLYGKRFVGPLTPLILQLRHEIYIQPYNDIKWNPARNFCAKEDKCFERSILQKATWDVFQYIGEPIFNSWPFKRVRDRALQIAKGYIDYEDQNSHFITIGCVEKPLFTLISWIDDPNGEAYKKHLARIKDYLWVGEDGMKMQSFGSQSWDAAFAIQAIIATNLHHEFSDTLKKGHDFIKQSQIRENPSGDFASMYRHISKGSWTFSDRDHGWGVSDCTAENLLCCLKLSTMHSEVVGVSMEPQCFFEAVNFILSLQAQNGGISAWEPSGILPSWLEALNPVEFFEYTLLEREYVECTSSAIQALVLFKKLFPSHRRKEIENFIEKAVNFIKRMQKEDGSWYGNWGICHIYATFFAVKGLVAAGYTYDNCFQISKAVEFLLKIQCEDGGWGESHISCSKKVHTHLPHNASNLVQTSFALMALIHSQQEKRDPTPLHRAAKLLINSQLEDGDYPQQGECLGEMSAGCSVVDMDWGGALEMVAAILNVFCPLMKNIIVRNLNSTMIAQRRRVTEF</sequence>
<feature type="compositionally biased region" description="Basic and acidic residues" evidence="5">
    <location>
        <begin position="32"/>
        <end position="42"/>
    </location>
</feature>
<evidence type="ECO:0000256" key="1">
    <source>
        <dbReference type="ARBA" id="ARBA00009755"/>
    </source>
</evidence>
<reference evidence="8 9" key="1">
    <citation type="submission" date="2019-08" db="EMBL/GenBank/DDBJ databases">
        <title>Draft genome sequences of two oriental melons (Cucumis melo L. var makuwa).</title>
        <authorList>
            <person name="Kwon S.-Y."/>
        </authorList>
    </citation>
    <scope>NUCLEOTIDE SEQUENCE [LARGE SCALE GENOMIC DNA]</scope>
    <source>
        <strain evidence="9">cv. SW 3</strain>
        <tissue evidence="8">Leaf</tissue>
    </source>
</reference>
<dbReference type="Proteomes" id="UP000321393">
    <property type="component" value="Unassembled WGS sequence"/>
</dbReference>
<dbReference type="InterPro" id="IPR008930">
    <property type="entry name" value="Terpenoid_cyclase/PrenylTrfase"/>
</dbReference>
<keyword evidence="3 4" id="KW-0413">Isomerase</keyword>
<dbReference type="EC" id="5.4.99.-" evidence="4"/>
<feature type="region of interest" description="Disordered" evidence="5">
    <location>
        <begin position="1"/>
        <end position="64"/>
    </location>
</feature>
<evidence type="ECO:0000256" key="4">
    <source>
        <dbReference type="RuleBase" id="RU362003"/>
    </source>
</evidence>
<evidence type="ECO:0000313" key="8">
    <source>
        <dbReference type="EMBL" id="KAA0038859.1"/>
    </source>
</evidence>
<protein>
    <recommendedName>
        <fullName evidence="4">Terpene cyclase/mutase family member</fullName>
        <ecNumber evidence="4">5.4.99.-</ecNumber>
    </recommendedName>
</protein>
<evidence type="ECO:0000256" key="3">
    <source>
        <dbReference type="ARBA" id="ARBA00023235"/>
    </source>
</evidence>
<dbReference type="Pfam" id="PF13243">
    <property type="entry name" value="SQHop_cyclase_C"/>
    <property type="match status" value="1"/>
</dbReference>
<dbReference type="GO" id="GO:0042300">
    <property type="term" value="F:beta-amyrin synthase activity"/>
    <property type="evidence" value="ECO:0007669"/>
    <property type="project" value="TreeGrafter"/>
</dbReference>
<feature type="domain" description="Squalene cyclase N-terminal" evidence="7">
    <location>
        <begin position="189"/>
        <end position="444"/>
    </location>
</feature>
<evidence type="ECO:0000313" key="9">
    <source>
        <dbReference type="Proteomes" id="UP000321393"/>
    </source>
</evidence>
<organism evidence="8 9">
    <name type="scientific">Cucumis melo var. makuwa</name>
    <name type="common">Oriental melon</name>
    <dbReference type="NCBI Taxonomy" id="1194695"/>
    <lineage>
        <taxon>Eukaryota</taxon>
        <taxon>Viridiplantae</taxon>
        <taxon>Streptophyta</taxon>
        <taxon>Embryophyta</taxon>
        <taxon>Tracheophyta</taxon>
        <taxon>Spermatophyta</taxon>
        <taxon>Magnoliopsida</taxon>
        <taxon>eudicotyledons</taxon>
        <taxon>Gunneridae</taxon>
        <taxon>Pentapetalae</taxon>
        <taxon>rosids</taxon>
        <taxon>fabids</taxon>
        <taxon>Cucurbitales</taxon>
        <taxon>Cucurbitaceae</taxon>
        <taxon>Benincaseae</taxon>
        <taxon>Cucumis</taxon>
    </lineage>
</organism>
<dbReference type="STRING" id="1194695.A0A5A7TC51"/>
<accession>A0A5A7TC51</accession>
<keyword evidence="2" id="KW-0677">Repeat</keyword>
<dbReference type="SFLD" id="SFLDG01016">
    <property type="entry name" value="Prenyltransferase_Like_2"/>
    <property type="match status" value="1"/>
</dbReference>
<dbReference type="Pfam" id="PF13249">
    <property type="entry name" value="SQHop_cyclase_N"/>
    <property type="match status" value="1"/>
</dbReference>
<dbReference type="GO" id="GO:0005811">
    <property type="term" value="C:lipid droplet"/>
    <property type="evidence" value="ECO:0007669"/>
    <property type="project" value="InterPro"/>
</dbReference>
<dbReference type="FunFam" id="1.50.10.20:FF:000011">
    <property type="entry name" value="Terpene cyclase/mutase family member"/>
    <property type="match status" value="1"/>
</dbReference>
<evidence type="ECO:0000259" key="7">
    <source>
        <dbReference type="Pfam" id="PF13249"/>
    </source>
</evidence>
<evidence type="ECO:0000256" key="5">
    <source>
        <dbReference type="SAM" id="MobiDB-lite"/>
    </source>
</evidence>
<comment type="caution">
    <text evidence="8">The sequence shown here is derived from an EMBL/GenBank/DDBJ whole genome shotgun (WGS) entry which is preliminary data.</text>
</comment>
<feature type="compositionally biased region" description="Polar residues" evidence="5">
    <location>
        <begin position="46"/>
        <end position="55"/>
    </location>
</feature>
<dbReference type="AlphaFoldDB" id="A0A5A7TC51"/>
<dbReference type="InterPro" id="IPR032697">
    <property type="entry name" value="SQ_cyclase_N"/>
</dbReference>
<feature type="compositionally biased region" description="Basic and acidic residues" evidence="5">
    <location>
        <begin position="1"/>
        <end position="24"/>
    </location>
</feature>
<name>A0A5A7TC51_CUCMM</name>
<feature type="domain" description="Squalene cyclase C-terminal" evidence="6">
    <location>
        <begin position="504"/>
        <end position="808"/>
    </location>
</feature>
<comment type="similarity">
    <text evidence="1 4">Belongs to the terpene cyclase/mutase family.</text>
</comment>
<dbReference type="PANTHER" id="PTHR11764:SF48">
    <property type="entry name" value="TERPENE CYCLASE_MUTASE FAMILY MEMBER"/>
    <property type="match status" value="1"/>
</dbReference>
<dbReference type="NCBIfam" id="TIGR01787">
    <property type="entry name" value="squalene_cyclas"/>
    <property type="match status" value="1"/>
</dbReference>
<gene>
    <name evidence="8" type="ORF">E6C27_scaffold1170G00090</name>
</gene>
<feature type="compositionally biased region" description="Basic and acidic residues" evidence="5">
    <location>
        <begin position="80"/>
        <end position="93"/>
    </location>
</feature>
<dbReference type="InterPro" id="IPR018333">
    <property type="entry name" value="Squalene_cyclase"/>
</dbReference>
<proteinExistence type="inferred from homology"/>
<dbReference type="CDD" id="cd02892">
    <property type="entry name" value="SQCY_1"/>
    <property type="match status" value="1"/>
</dbReference>
<dbReference type="SUPFAM" id="SSF48239">
    <property type="entry name" value="Terpenoid cyclases/Protein prenyltransferases"/>
    <property type="match status" value="2"/>
</dbReference>
<dbReference type="InterPro" id="IPR032696">
    <property type="entry name" value="SQ_cyclase_C"/>
</dbReference>
<dbReference type="Gene3D" id="1.50.10.20">
    <property type="match status" value="2"/>
</dbReference>
<evidence type="ECO:0000256" key="2">
    <source>
        <dbReference type="ARBA" id="ARBA00022737"/>
    </source>
</evidence>
<dbReference type="OrthoDB" id="21502at2759"/>
<dbReference type="GO" id="GO:0016104">
    <property type="term" value="P:triterpenoid biosynthetic process"/>
    <property type="evidence" value="ECO:0007669"/>
    <property type="project" value="InterPro"/>
</dbReference>